<name>A0A6S6U3N7_9GAMM</name>
<organism evidence="2">
    <name type="scientific">uncultured Thiotrichaceae bacterium</name>
    <dbReference type="NCBI Taxonomy" id="298394"/>
    <lineage>
        <taxon>Bacteria</taxon>
        <taxon>Pseudomonadati</taxon>
        <taxon>Pseudomonadota</taxon>
        <taxon>Gammaproteobacteria</taxon>
        <taxon>Thiotrichales</taxon>
        <taxon>Thiotrichaceae</taxon>
        <taxon>environmental samples</taxon>
    </lineage>
</organism>
<dbReference type="InterPro" id="IPR016040">
    <property type="entry name" value="NAD(P)-bd_dom"/>
</dbReference>
<reference evidence="2" key="1">
    <citation type="submission" date="2020-01" db="EMBL/GenBank/DDBJ databases">
        <authorList>
            <person name="Meier V. D."/>
            <person name="Meier V D."/>
        </authorList>
    </citation>
    <scope>NUCLEOTIDE SEQUENCE</scope>
    <source>
        <strain evidence="2">HLG_WM_MAG_07</strain>
    </source>
</reference>
<protein>
    <submittedName>
        <fullName evidence="2">NAD-dependent epimerase</fullName>
    </submittedName>
</protein>
<sequence>MFKNLFSFNLKLSDTMKKALVLGASGATGRLLVDSLLQKGVDVIAVVRDARSLSRIDSSPAGLQVVEAEISKISEAELAQYLNECEVVFSCLGHNLTIKGMFGHPRRLVTDAIKKVVKTIDSIQPDKKFKIVLMNTTGNCNRDIPETPPFSQRFVVALLRVLLPPHIDNEEAADVLRLQVGQNNEYIEWTAVRPDGLINEDQRSQYDIETSPTRNVIFDAGSTSRINVADFMSELAINSELWREWKGKMPVIYNRVA</sequence>
<dbReference type="EMBL" id="CACVAY010000123">
    <property type="protein sequence ID" value="CAA6824907.1"/>
    <property type="molecule type" value="Genomic_DNA"/>
</dbReference>
<dbReference type="Gene3D" id="3.40.50.720">
    <property type="entry name" value="NAD(P)-binding Rossmann-like Domain"/>
    <property type="match status" value="1"/>
</dbReference>
<proteinExistence type="predicted"/>
<dbReference type="PANTHER" id="PTHR15020">
    <property type="entry name" value="FLAVIN REDUCTASE-RELATED"/>
    <property type="match status" value="1"/>
</dbReference>
<gene>
    <name evidence="2" type="ORF">HELGO_WM23334</name>
</gene>
<evidence type="ECO:0000313" key="2">
    <source>
        <dbReference type="EMBL" id="CAA6824907.1"/>
    </source>
</evidence>
<accession>A0A6S6U3N7</accession>
<evidence type="ECO:0000259" key="1">
    <source>
        <dbReference type="Pfam" id="PF13460"/>
    </source>
</evidence>
<dbReference type="SUPFAM" id="SSF51735">
    <property type="entry name" value="NAD(P)-binding Rossmann-fold domains"/>
    <property type="match status" value="1"/>
</dbReference>
<dbReference type="PANTHER" id="PTHR15020:SF11">
    <property type="entry name" value="OS06G0360300 PROTEIN"/>
    <property type="match status" value="1"/>
</dbReference>
<dbReference type="AlphaFoldDB" id="A0A6S6U3N7"/>
<dbReference type="Pfam" id="PF13460">
    <property type="entry name" value="NAD_binding_10"/>
    <property type="match status" value="1"/>
</dbReference>
<dbReference type="InterPro" id="IPR036291">
    <property type="entry name" value="NAD(P)-bd_dom_sf"/>
</dbReference>
<feature type="domain" description="NAD(P)-binding" evidence="1">
    <location>
        <begin position="23"/>
        <end position="236"/>
    </location>
</feature>